<proteinExistence type="predicted"/>
<comment type="caution">
    <text evidence="3">The sequence shown here is derived from an EMBL/GenBank/DDBJ whole genome shotgun (WGS) entry which is preliminary data.</text>
</comment>
<protein>
    <submittedName>
        <fullName evidence="3">Glyoxalase</fullName>
    </submittedName>
</protein>
<dbReference type="InterPro" id="IPR029068">
    <property type="entry name" value="Glyas_Bleomycin-R_OHBP_Dase"/>
</dbReference>
<feature type="domain" description="VOC" evidence="2">
    <location>
        <begin position="4"/>
        <end position="128"/>
    </location>
</feature>
<dbReference type="SUPFAM" id="SSF54593">
    <property type="entry name" value="Glyoxalase/Bleomycin resistance protein/Dihydroxybiphenyl dioxygenase"/>
    <property type="match status" value="1"/>
</dbReference>
<organism evidence="3 4">
    <name type="scientific">Rugosimonospora africana</name>
    <dbReference type="NCBI Taxonomy" id="556532"/>
    <lineage>
        <taxon>Bacteria</taxon>
        <taxon>Bacillati</taxon>
        <taxon>Actinomycetota</taxon>
        <taxon>Actinomycetes</taxon>
        <taxon>Micromonosporales</taxon>
        <taxon>Micromonosporaceae</taxon>
        <taxon>Rugosimonospora</taxon>
    </lineage>
</organism>
<evidence type="ECO:0000259" key="2">
    <source>
        <dbReference type="PROSITE" id="PS51819"/>
    </source>
</evidence>
<dbReference type="AlphaFoldDB" id="A0A8J3R160"/>
<dbReference type="InterPro" id="IPR004360">
    <property type="entry name" value="Glyas_Fos-R_dOase_dom"/>
</dbReference>
<reference evidence="3" key="1">
    <citation type="submission" date="2021-01" db="EMBL/GenBank/DDBJ databases">
        <title>Whole genome shotgun sequence of Rugosimonospora africana NBRC 104875.</title>
        <authorList>
            <person name="Komaki H."/>
            <person name="Tamura T."/>
        </authorList>
    </citation>
    <scope>NUCLEOTIDE SEQUENCE</scope>
    <source>
        <strain evidence="3">NBRC 104875</strain>
    </source>
</reference>
<name>A0A8J3R160_9ACTN</name>
<evidence type="ECO:0000256" key="1">
    <source>
        <dbReference type="SAM" id="MobiDB-lite"/>
    </source>
</evidence>
<dbReference type="Gene3D" id="3.10.180.10">
    <property type="entry name" value="2,3-Dihydroxybiphenyl 1,2-Dioxygenase, domain 1"/>
    <property type="match status" value="1"/>
</dbReference>
<feature type="region of interest" description="Disordered" evidence="1">
    <location>
        <begin position="119"/>
        <end position="146"/>
    </location>
</feature>
<dbReference type="EMBL" id="BONZ01000093">
    <property type="protein sequence ID" value="GIH20296.1"/>
    <property type="molecule type" value="Genomic_DNA"/>
</dbReference>
<sequence>MTVTFHFIGFVVDDMARSLAFYRRLGLPIPAEADGQPHVELTLDSGTTLAWDTVETVRSFDPGWTPPTGSPRSGLAFRCGDPSEVDKLYAEMAGAGYDGHLPPWDAFWGQRYASLHDPDGNAVDLFAPTGETPGSETPGAETQDKS</sequence>
<dbReference type="RefSeq" id="WP_203923721.1">
    <property type="nucleotide sequence ID" value="NZ_BONZ01000093.1"/>
</dbReference>
<dbReference type="InterPro" id="IPR037523">
    <property type="entry name" value="VOC_core"/>
</dbReference>
<dbReference type="PROSITE" id="PS51819">
    <property type="entry name" value="VOC"/>
    <property type="match status" value="1"/>
</dbReference>
<accession>A0A8J3R160</accession>
<evidence type="ECO:0000313" key="3">
    <source>
        <dbReference type="EMBL" id="GIH20296.1"/>
    </source>
</evidence>
<evidence type="ECO:0000313" key="4">
    <source>
        <dbReference type="Proteomes" id="UP000642748"/>
    </source>
</evidence>
<keyword evidence="4" id="KW-1185">Reference proteome</keyword>
<gene>
    <name evidence="3" type="ORF">Raf01_84680</name>
</gene>
<dbReference type="Proteomes" id="UP000642748">
    <property type="component" value="Unassembled WGS sequence"/>
</dbReference>
<dbReference type="PANTHER" id="PTHR36503">
    <property type="entry name" value="BLR2520 PROTEIN"/>
    <property type="match status" value="1"/>
</dbReference>
<dbReference type="PANTHER" id="PTHR36503:SF3">
    <property type="entry name" value="BLR0126 PROTEIN"/>
    <property type="match status" value="1"/>
</dbReference>
<dbReference type="Pfam" id="PF00903">
    <property type="entry name" value="Glyoxalase"/>
    <property type="match status" value="1"/>
</dbReference>